<feature type="binding site" evidence="6">
    <location>
        <position position="188"/>
    </location>
    <ligand>
        <name>S-adenosyl-L-methionine</name>
        <dbReference type="ChEBI" id="CHEBI:59789"/>
    </ligand>
</feature>
<dbReference type="GO" id="GO:0005840">
    <property type="term" value="C:ribosome"/>
    <property type="evidence" value="ECO:0007669"/>
    <property type="project" value="UniProtKB-KW"/>
</dbReference>
<dbReference type="Pfam" id="PF06325">
    <property type="entry name" value="PrmA"/>
    <property type="match status" value="1"/>
</dbReference>
<comment type="subcellular location">
    <subcellularLocation>
        <location evidence="6">Cytoplasm</location>
    </subcellularLocation>
</comment>
<proteinExistence type="inferred from homology"/>
<dbReference type="SUPFAM" id="SSF53335">
    <property type="entry name" value="S-adenosyl-L-methionine-dependent methyltransferases"/>
    <property type="match status" value="1"/>
</dbReference>
<comment type="similarity">
    <text evidence="1 6">Belongs to the methyltransferase superfamily. PrmA family.</text>
</comment>
<dbReference type="RefSeq" id="WP_025920058.1">
    <property type="nucleotide sequence ID" value="NZ_PSZG01000001.1"/>
</dbReference>
<evidence type="ECO:0000313" key="8">
    <source>
        <dbReference type="Proteomes" id="UP000269665"/>
    </source>
</evidence>
<dbReference type="PIRSF" id="PIRSF000401">
    <property type="entry name" value="RPL11_MTase"/>
    <property type="match status" value="1"/>
</dbReference>
<protein>
    <recommendedName>
        <fullName evidence="6">Ribosomal protein L11 methyltransferase</fullName>
        <shortName evidence="6">L11 Mtase</shortName>
        <ecNumber evidence="6">2.1.1.-</ecNumber>
    </recommendedName>
</protein>
<evidence type="ECO:0000256" key="4">
    <source>
        <dbReference type="ARBA" id="ARBA00022679"/>
    </source>
</evidence>
<feature type="binding site" evidence="6">
    <location>
        <position position="230"/>
    </location>
    <ligand>
        <name>S-adenosyl-L-methionine</name>
        <dbReference type="ChEBI" id="CHEBI:59789"/>
    </ligand>
</feature>
<dbReference type="HAMAP" id="MF_00735">
    <property type="entry name" value="Methyltr_PrmA"/>
    <property type="match status" value="1"/>
</dbReference>
<evidence type="ECO:0000256" key="1">
    <source>
        <dbReference type="ARBA" id="ARBA00009741"/>
    </source>
</evidence>
<dbReference type="CDD" id="cd02440">
    <property type="entry name" value="AdoMet_MTases"/>
    <property type="match status" value="1"/>
</dbReference>
<dbReference type="EC" id="2.1.1.-" evidence="6"/>
<feature type="binding site" evidence="6">
    <location>
        <position position="145"/>
    </location>
    <ligand>
        <name>S-adenosyl-L-methionine</name>
        <dbReference type="ChEBI" id="CHEBI:59789"/>
    </ligand>
</feature>
<comment type="catalytic activity">
    <reaction evidence="6">
        <text>L-lysyl-[protein] + 3 S-adenosyl-L-methionine = N(6),N(6),N(6)-trimethyl-L-lysyl-[protein] + 3 S-adenosyl-L-homocysteine + 3 H(+)</text>
        <dbReference type="Rhea" id="RHEA:54192"/>
        <dbReference type="Rhea" id="RHEA-COMP:9752"/>
        <dbReference type="Rhea" id="RHEA-COMP:13826"/>
        <dbReference type="ChEBI" id="CHEBI:15378"/>
        <dbReference type="ChEBI" id="CHEBI:29969"/>
        <dbReference type="ChEBI" id="CHEBI:57856"/>
        <dbReference type="ChEBI" id="CHEBI:59789"/>
        <dbReference type="ChEBI" id="CHEBI:61961"/>
    </reaction>
</comment>
<sequence>MPWIQLKINTSGKVAEQLGDTMIESGAVSVTFQDTHDTPVFEPLPGETRLWGDTDAIALYDAEIDMNAVIAMLEQDPLLGVGFKHKIEQLEDKDWEREWMDNFHPMQFGKRLWICPSWREIPDPSAVNVMLDPGLAFGTGTHPTTSLCLQWLDGLDLEGKTIIDFGCGSGILAIAALKLGAARAIGIDIDPQAIQASRDNAQRNGVSERLELYLPKYQPADLSADVVVANILAGPLRELAPLISDLPKAGGHLGLSGVLSTQADGVAEAYADKFTLDPVAEREEWCRITGQRRAS</sequence>
<keyword evidence="5 6" id="KW-0949">S-adenosyl-L-methionine</keyword>
<evidence type="ECO:0000256" key="6">
    <source>
        <dbReference type="HAMAP-Rule" id="MF_00735"/>
    </source>
</evidence>
<keyword evidence="3 6" id="KW-0489">Methyltransferase</keyword>
<organism evidence="7 8">
    <name type="scientific">Pectobacterium parmentieri</name>
    <dbReference type="NCBI Taxonomy" id="1905730"/>
    <lineage>
        <taxon>Bacteria</taxon>
        <taxon>Pseudomonadati</taxon>
        <taxon>Pseudomonadota</taxon>
        <taxon>Gammaproteobacteria</taxon>
        <taxon>Enterobacterales</taxon>
        <taxon>Pectobacteriaceae</taxon>
        <taxon>Pectobacterium</taxon>
    </lineage>
</organism>
<accession>A0A8B3FF88</accession>
<keyword evidence="7" id="KW-0689">Ribosomal protein</keyword>
<evidence type="ECO:0000313" key="7">
    <source>
        <dbReference type="EMBL" id="RKO78765.1"/>
    </source>
</evidence>
<evidence type="ECO:0000256" key="3">
    <source>
        <dbReference type="ARBA" id="ARBA00022603"/>
    </source>
</evidence>
<dbReference type="EMBL" id="PSZG01000001">
    <property type="protein sequence ID" value="RKO78765.1"/>
    <property type="molecule type" value="Genomic_DNA"/>
</dbReference>
<feature type="binding site" evidence="6">
    <location>
        <position position="166"/>
    </location>
    <ligand>
        <name>S-adenosyl-L-methionine</name>
        <dbReference type="ChEBI" id="CHEBI:59789"/>
    </ligand>
</feature>
<comment type="function">
    <text evidence="6">Methylates ribosomal protein L11.</text>
</comment>
<dbReference type="InterPro" id="IPR029063">
    <property type="entry name" value="SAM-dependent_MTases_sf"/>
</dbReference>
<dbReference type="Gene3D" id="3.40.50.150">
    <property type="entry name" value="Vaccinia Virus protein VP39"/>
    <property type="match status" value="1"/>
</dbReference>
<gene>
    <name evidence="6" type="primary">prmA</name>
    <name evidence="7" type="ORF">C5E00_19295</name>
</gene>
<dbReference type="AlphaFoldDB" id="A0A8B3FF88"/>
<keyword evidence="7" id="KW-0687">Ribonucleoprotein</keyword>
<evidence type="ECO:0000256" key="5">
    <source>
        <dbReference type="ARBA" id="ARBA00022691"/>
    </source>
</evidence>
<dbReference type="PANTHER" id="PTHR43648:SF1">
    <property type="entry name" value="ELECTRON TRANSFER FLAVOPROTEIN BETA SUBUNIT LYSINE METHYLTRANSFERASE"/>
    <property type="match status" value="1"/>
</dbReference>
<evidence type="ECO:0000256" key="2">
    <source>
        <dbReference type="ARBA" id="ARBA00022490"/>
    </source>
</evidence>
<dbReference type="InterPro" id="IPR004498">
    <property type="entry name" value="Ribosomal_PrmA_MeTrfase"/>
</dbReference>
<dbReference type="GO" id="GO:0016279">
    <property type="term" value="F:protein-lysine N-methyltransferase activity"/>
    <property type="evidence" value="ECO:0007669"/>
    <property type="project" value="TreeGrafter"/>
</dbReference>
<name>A0A8B3FF88_PECPM</name>
<dbReference type="GO" id="GO:0005829">
    <property type="term" value="C:cytosol"/>
    <property type="evidence" value="ECO:0007669"/>
    <property type="project" value="TreeGrafter"/>
</dbReference>
<keyword evidence="2 6" id="KW-0963">Cytoplasm</keyword>
<dbReference type="InterPro" id="IPR050078">
    <property type="entry name" value="Ribosomal_L11_MeTrfase_PrmA"/>
</dbReference>
<comment type="caution">
    <text evidence="7">The sequence shown here is derived from an EMBL/GenBank/DDBJ whole genome shotgun (WGS) entry which is preliminary data.</text>
</comment>
<dbReference type="GO" id="GO:0032259">
    <property type="term" value="P:methylation"/>
    <property type="evidence" value="ECO:0007669"/>
    <property type="project" value="UniProtKB-KW"/>
</dbReference>
<dbReference type="PANTHER" id="PTHR43648">
    <property type="entry name" value="ELECTRON TRANSFER FLAVOPROTEIN BETA SUBUNIT LYSINE METHYLTRANSFERASE"/>
    <property type="match status" value="1"/>
</dbReference>
<reference evidence="7 8" key="1">
    <citation type="journal article" date="2018" name="BMC Genomics">
        <title>High genomic variability in the plant pathogenic bacterium Pectobacterium parmentieri deciphered from de novo assembled complete genomes.</title>
        <authorList>
            <person name="Zoledowska S."/>
            <person name="Motyka-Pomagruk A."/>
            <person name="Sledz W."/>
            <person name="Mengoni A."/>
            <person name="Lojkowska E."/>
        </authorList>
    </citation>
    <scope>NUCLEOTIDE SEQUENCE [LARGE SCALE GENOMIC DNA]</scope>
    <source>
        <strain evidence="7 8">IFB5626</strain>
    </source>
</reference>
<keyword evidence="4 6" id="KW-0808">Transferase</keyword>
<dbReference type="NCBIfam" id="TIGR00406">
    <property type="entry name" value="prmA"/>
    <property type="match status" value="1"/>
</dbReference>
<dbReference type="Proteomes" id="UP000269665">
    <property type="component" value="Unassembled WGS sequence"/>
</dbReference>